<accession>A0A6G0YMF8</accession>
<evidence type="ECO:0000313" key="1">
    <source>
        <dbReference type="EMBL" id="KAF0758394.1"/>
    </source>
</evidence>
<protein>
    <submittedName>
        <fullName evidence="1">Neuroblastoma-amplified sequence-like</fullName>
    </submittedName>
</protein>
<evidence type="ECO:0000313" key="2">
    <source>
        <dbReference type="Proteomes" id="UP000478052"/>
    </source>
</evidence>
<dbReference type="EMBL" id="VUJU01003312">
    <property type="protein sequence ID" value="KAF0758394.1"/>
    <property type="molecule type" value="Genomic_DNA"/>
</dbReference>
<comment type="caution">
    <text evidence="1">The sequence shown here is derived from an EMBL/GenBank/DDBJ whole genome shotgun (WGS) entry which is preliminary data.</text>
</comment>
<name>A0A6G0YMF8_APHCR</name>
<gene>
    <name evidence="1" type="ORF">FWK35_00007818</name>
</gene>
<sequence>MIGHLLRHESLSKTVIEGDIEGHIGRGRRRMDFNELWVEVLKRLLVFQPHEFRISISVLKYTCSKHNFTKKELEDLSSIPNVNNTLLYLLYLLSGESSVEAAAISYFQTNHVLPDLVLDTILEYGLVEQLVDCEEMMNNLTRRALAGNSGKNCRLICEQLASTGRSLLAGSLYLTHNGVPTALRTNVAAREISESYLGRNTKDK</sequence>
<organism evidence="1 2">
    <name type="scientific">Aphis craccivora</name>
    <name type="common">Cowpea aphid</name>
    <dbReference type="NCBI Taxonomy" id="307492"/>
    <lineage>
        <taxon>Eukaryota</taxon>
        <taxon>Metazoa</taxon>
        <taxon>Ecdysozoa</taxon>
        <taxon>Arthropoda</taxon>
        <taxon>Hexapoda</taxon>
        <taxon>Insecta</taxon>
        <taxon>Pterygota</taxon>
        <taxon>Neoptera</taxon>
        <taxon>Paraneoptera</taxon>
        <taxon>Hemiptera</taxon>
        <taxon>Sternorrhyncha</taxon>
        <taxon>Aphidomorpha</taxon>
        <taxon>Aphidoidea</taxon>
        <taxon>Aphididae</taxon>
        <taxon>Aphidini</taxon>
        <taxon>Aphis</taxon>
        <taxon>Aphis</taxon>
    </lineage>
</organism>
<dbReference type="Proteomes" id="UP000478052">
    <property type="component" value="Unassembled WGS sequence"/>
</dbReference>
<reference evidence="1 2" key="1">
    <citation type="submission" date="2019-08" db="EMBL/GenBank/DDBJ databases">
        <title>Whole genome of Aphis craccivora.</title>
        <authorList>
            <person name="Voronova N.V."/>
            <person name="Shulinski R.S."/>
            <person name="Bandarenka Y.V."/>
            <person name="Zhorov D.G."/>
            <person name="Warner D."/>
        </authorList>
    </citation>
    <scope>NUCLEOTIDE SEQUENCE [LARGE SCALE GENOMIC DNA]</scope>
    <source>
        <strain evidence="1">180601</strain>
        <tissue evidence="1">Whole Body</tissue>
    </source>
</reference>
<dbReference type="AlphaFoldDB" id="A0A6G0YMF8"/>
<proteinExistence type="predicted"/>
<keyword evidence="2" id="KW-1185">Reference proteome</keyword>